<name>A0A8S1K689_PARPR</name>
<keyword evidence="7" id="KW-1185">Reference proteome</keyword>
<dbReference type="PANTHER" id="PTHR20922">
    <property type="entry name" value="DNL-TYPE ZINC FINGER PROTEIN"/>
    <property type="match status" value="1"/>
</dbReference>
<dbReference type="GO" id="GO:0005739">
    <property type="term" value="C:mitochondrion"/>
    <property type="evidence" value="ECO:0007669"/>
    <property type="project" value="TreeGrafter"/>
</dbReference>
<sequence length="148" mass="16892">MKQTSLYLRRSFFTLKPLFFCSSTQQPPQIPKIHSVVDNLSASYSIEDTIPGTYQGGNGIYMLMFTCSPCGNKMARTFTKDAYHKGVVLIRCDKCDNIHLIADNLGWFQDEKWNVEIHAKEQGQSLPKINNPEVSKLIQQFIQKQKSS</sequence>
<evidence type="ECO:0000259" key="5">
    <source>
        <dbReference type="PROSITE" id="PS51501"/>
    </source>
</evidence>
<organism evidence="6 7">
    <name type="scientific">Paramecium primaurelia</name>
    <dbReference type="NCBI Taxonomy" id="5886"/>
    <lineage>
        <taxon>Eukaryota</taxon>
        <taxon>Sar</taxon>
        <taxon>Alveolata</taxon>
        <taxon>Ciliophora</taxon>
        <taxon>Intramacronucleata</taxon>
        <taxon>Oligohymenophorea</taxon>
        <taxon>Peniculida</taxon>
        <taxon>Parameciidae</taxon>
        <taxon>Paramecium</taxon>
    </lineage>
</organism>
<evidence type="ECO:0000313" key="7">
    <source>
        <dbReference type="Proteomes" id="UP000688137"/>
    </source>
</evidence>
<dbReference type="InterPro" id="IPR024158">
    <property type="entry name" value="Mt_import_TIM15"/>
</dbReference>
<reference evidence="6" key="1">
    <citation type="submission" date="2021-01" db="EMBL/GenBank/DDBJ databases">
        <authorList>
            <consortium name="Genoscope - CEA"/>
            <person name="William W."/>
        </authorList>
    </citation>
    <scope>NUCLEOTIDE SEQUENCE</scope>
</reference>
<protein>
    <recommendedName>
        <fullName evidence="5">DNL-type domain-containing protein</fullName>
    </recommendedName>
</protein>
<dbReference type="InterPro" id="IPR007853">
    <property type="entry name" value="Znf_DNL-typ"/>
</dbReference>
<evidence type="ECO:0000256" key="1">
    <source>
        <dbReference type="ARBA" id="ARBA00022723"/>
    </source>
</evidence>
<dbReference type="EMBL" id="CAJJDM010000010">
    <property type="protein sequence ID" value="CAD8049315.1"/>
    <property type="molecule type" value="Genomic_DNA"/>
</dbReference>
<gene>
    <name evidence="6" type="ORF">PPRIM_AZ9-3.1.T0130403</name>
</gene>
<dbReference type="Proteomes" id="UP000688137">
    <property type="component" value="Unassembled WGS sequence"/>
</dbReference>
<keyword evidence="2 4" id="KW-0863">Zinc-finger</keyword>
<feature type="domain" description="DNL-type" evidence="5">
    <location>
        <begin position="56"/>
        <end position="148"/>
    </location>
</feature>
<accession>A0A8S1K689</accession>
<evidence type="ECO:0000256" key="3">
    <source>
        <dbReference type="ARBA" id="ARBA00022833"/>
    </source>
</evidence>
<dbReference type="GO" id="GO:0006457">
    <property type="term" value="P:protein folding"/>
    <property type="evidence" value="ECO:0007669"/>
    <property type="project" value="TreeGrafter"/>
</dbReference>
<dbReference type="PROSITE" id="PS51501">
    <property type="entry name" value="ZF_DNL"/>
    <property type="match status" value="1"/>
</dbReference>
<dbReference type="AlphaFoldDB" id="A0A8S1K689"/>
<dbReference type="OMA" id="WNVEIHA"/>
<dbReference type="GO" id="GO:0008270">
    <property type="term" value="F:zinc ion binding"/>
    <property type="evidence" value="ECO:0007669"/>
    <property type="project" value="UniProtKB-KW"/>
</dbReference>
<dbReference type="GO" id="GO:0050821">
    <property type="term" value="P:protein stabilization"/>
    <property type="evidence" value="ECO:0007669"/>
    <property type="project" value="TreeGrafter"/>
</dbReference>
<evidence type="ECO:0000313" key="6">
    <source>
        <dbReference type="EMBL" id="CAD8049315.1"/>
    </source>
</evidence>
<proteinExistence type="predicted"/>
<evidence type="ECO:0000256" key="2">
    <source>
        <dbReference type="ARBA" id="ARBA00022771"/>
    </source>
</evidence>
<evidence type="ECO:0000256" key="4">
    <source>
        <dbReference type="PROSITE-ProRule" id="PRU00834"/>
    </source>
</evidence>
<dbReference type="Pfam" id="PF05180">
    <property type="entry name" value="zf-DNL"/>
    <property type="match status" value="1"/>
</dbReference>
<dbReference type="GO" id="GO:0051087">
    <property type="term" value="F:protein-folding chaperone binding"/>
    <property type="evidence" value="ECO:0007669"/>
    <property type="project" value="TreeGrafter"/>
</dbReference>
<comment type="caution">
    <text evidence="6">The sequence shown here is derived from an EMBL/GenBank/DDBJ whole genome shotgun (WGS) entry which is preliminary data.</text>
</comment>
<dbReference type="GO" id="GO:0030150">
    <property type="term" value="P:protein import into mitochondrial matrix"/>
    <property type="evidence" value="ECO:0007669"/>
    <property type="project" value="TreeGrafter"/>
</dbReference>
<dbReference type="PANTHER" id="PTHR20922:SF13">
    <property type="entry name" value="DNL-TYPE ZINC FINGER PROTEIN"/>
    <property type="match status" value="1"/>
</dbReference>
<keyword evidence="3" id="KW-0862">Zinc</keyword>
<keyword evidence="1" id="KW-0479">Metal-binding</keyword>